<dbReference type="AlphaFoldDB" id="A0A179VGG1"/>
<dbReference type="Proteomes" id="UP000186919">
    <property type="component" value="Unassembled WGS sequence"/>
</dbReference>
<organism evidence="1 2">
    <name type="scientific">Mycobacteroides immunogenum</name>
    <dbReference type="NCBI Taxonomy" id="83262"/>
    <lineage>
        <taxon>Bacteria</taxon>
        <taxon>Bacillati</taxon>
        <taxon>Actinomycetota</taxon>
        <taxon>Actinomycetes</taxon>
        <taxon>Mycobacteriales</taxon>
        <taxon>Mycobacteriaceae</taxon>
        <taxon>Mycobacteroides</taxon>
    </lineage>
</organism>
<evidence type="ECO:0000313" key="2">
    <source>
        <dbReference type="Proteomes" id="UP000186919"/>
    </source>
</evidence>
<evidence type="ECO:0000313" key="1">
    <source>
        <dbReference type="EMBL" id="OAT70950.1"/>
    </source>
</evidence>
<proteinExistence type="predicted"/>
<gene>
    <name evidence="1" type="ORF">AWB85_06675</name>
</gene>
<dbReference type="EMBL" id="LQYE01000001">
    <property type="protein sequence ID" value="OAT70950.1"/>
    <property type="molecule type" value="Genomic_DNA"/>
</dbReference>
<comment type="caution">
    <text evidence="1">The sequence shown here is derived from an EMBL/GenBank/DDBJ whole genome shotgun (WGS) entry which is preliminary data.</text>
</comment>
<sequence length="91" mass="9848">MPSPLAFGDCGGVLDCGLVPSLNADTVEVKRAVFDYRTGIVMVDGRRFPFMLHEDGPTVELNGHGYPVVLTVPAVFLIDDLHIIGAPRRGR</sequence>
<accession>A0A179VGG1</accession>
<reference evidence="1 2" key="1">
    <citation type="submission" date="2016-01" db="EMBL/GenBank/DDBJ databases">
        <title>Mycobacterium immunogenum strain CD11_6 genome sequencing and assembly.</title>
        <authorList>
            <person name="Kaur G."/>
            <person name="Nair G.R."/>
            <person name="Mayilraj S."/>
        </authorList>
    </citation>
    <scope>NUCLEOTIDE SEQUENCE [LARGE SCALE GENOMIC DNA]</scope>
    <source>
        <strain evidence="1 2">CD11-6</strain>
    </source>
</reference>
<dbReference type="RefSeq" id="WP_064628085.1">
    <property type="nucleotide sequence ID" value="NZ_LQYE01000001.1"/>
</dbReference>
<name>A0A179VGG1_9MYCO</name>
<protein>
    <submittedName>
        <fullName evidence="1">Uncharacterized protein</fullName>
    </submittedName>
</protein>